<feature type="domain" description="Thioesterase" evidence="2">
    <location>
        <begin position="5"/>
        <end position="107"/>
    </location>
</feature>
<dbReference type="InterPro" id="IPR029058">
    <property type="entry name" value="AB_hydrolase_fold"/>
</dbReference>
<name>A0ABM5MI22_GEOTH</name>
<protein>
    <submittedName>
        <fullName evidence="3">Thioesterase II</fullName>
    </submittedName>
</protein>
<proteinExistence type="inferred from homology"/>
<gene>
    <name evidence="3" type="ORF">GTCCBUS3UF5_19830</name>
</gene>
<dbReference type="SUPFAM" id="SSF53474">
    <property type="entry name" value="alpha/beta-Hydrolases"/>
    <property type="match status" value="1"/>
</dbReference>
<evidence type="ECO:0000256" key="1">
    <source>
        <dbReference type="ARBA" id="ARBA00007169"/>
    </source>
</evidence>
<dbReference type="Pfam" id="PF00975">
    <property type="entry name" value="Thioesterase"/>
    <property type="match status" value="1"/>
</dbReference>
<dbReference type="PANTHER" id="PTHR11487">
    <property type="entry name" value="THIOESTERASE"/>
    <property type="match status" value="1"/>
</dbReference>
<reference evidence="3 4" key="1">
    <citation type="submission" date="2011-11" db="EMBL/GenBank/DDBJ databases">
        <title>Complete genome sequence of thermophilic Geobacillus thermoleovorans CCB_US3_UF5.</title>
        <authorList>
            <person name="Muhd Sakaff M.K.L."/>
            <person name="Abdul Rahman A.Y."/>
            <person name="Saito J.A."/>
            <person name="Hou S."/>
            <person name="Alam M."/>
        </authorList>
    </citation>
    <scope>NUCLEOTIDE SEQUENCE [LARGE SCALE GENOMIC DNA]</scope>
    <source>
        <strain evidence="3 4">CCB_US3_UF5</strain>
    </source>
</reference>
<dbReference type="Proteomes" id="UP000005636">
    <property type="component" value="Chromosome"/>
</dbReference>
<dbReference type="EMBL" id="CP003125">
    <property type="protein sequence ID" value="AEV19291.1"/>
    <property type="molecule type" value="Genomic_DNA"/>
</dbReference>
<evidence type="ECO:0000313" key="3">
    <source>
        <dbReference type="EMBL" id="AEV19291.1"/>
    </source>
</evidence>
<dbReference type="PANTHER" id="PTHR11487:SF0">
    <property type="entry name" value="S-ACYL FATTY ACID SYNTHASE THIOESTERASE, MEDIUM CHAIN"/>
    <property type="match status" value="1"/>
</dbReference>
<accession>A0ABM5MI22</accession>
<keyword evidence="4" id="KW-1185">Reference proteome</keyword>
<evidence type="ECO:0000313" key="4">
    <source>
        <dbReference type="Proteomes" id="UP000005636"/>
    </source>
</evidence>
<dbReference type="InterPro" id="IPR012223">
    <property type="entry name" value="TEII"/>
</dbReference>
<comment type="similarity">
    <text evidence="1">Belongs to the thioesterase family.</text>
</comment>
<dbReference type="Gene3D" id="3.40.50.1820">
    <property type="entry name" value="alpha/beta hydrolase"/>
    <property type="match status" value="1"/>
</dbReference>
<dbReference type="InterPro" id="IPR001031">
    <property type="entry name" value="Thioesterase"/>
</dbReference>
<organism evidence="3 4">
    <name type="scientific">Geobacillus thermoleovorans CCB_US3_UF5</name>
    <dbReference type="NCBI Taxonomy" id="1111068"/>
    <lineage>
        <taxon>Bacteria</taxon>
        <taxon>Bacillati</taxon>
        <taxon>Bacillota</taxon>
        <taxon>Bacilli</taxon>
        <taxon>Bacillales</taxon>
        <taxon>Anoxybacillaceae</taxon>
        <taxon>Geobacillus</taxon>
        <taxon>Geobacillus thermoleovorans group</taxon>
    </lineage>
</organism>
<sequence>MTKEDDSTLMQKMAALGGIPDHLQRHPMFIKWFAPIIRADLSLVETFVFQKEFSPIPTYVINGDDDRIIDKTKIHLWNECMNQAVSIEMIKGDHFEILKHPEIISNLVSKYIQVGVIVD</sequence>
<evidence type="ECO:0000259" key="2">
    <source>
        <dbReference type="Pfam" id="PF00975"/>
    </source>
</evidence>